<gene>
    <name evidence="1" type="ORF">Raf01_35980</name>
</gene>
<keyword evidence="2" id="KW-1185">Reference proteome</keyword>
<dbReference type="EMBL" id="BONZ01000034">
    <property type="protein sequence ID" value="GIH15426.1"/>
    <property type="molecule type" value="Genomic_DNA"/>
</dbReference>
<evidence type="ECO:0000313" key="2">
    <source>
        <dbReference type="Proteomes" id="UP000642748"/>
    </source>
</evidence>
<name>A0A8J3QV74_9ACTN</name>
<evidence type="ECO:0000313" key="1">
    <source>
        <dbReference type="EMBL" id="GIH15426.1"/>
    </source>
</evidence>
<sequence length="76" mass="8807">MGRMRQNAAMPDLTCRRCGRPVERFADQFDLFEQMHWVCFHYEFEHGDIDPDWVCAAGGCPSAVHSPTPRPEKPRD</sequence>
<protein>
    <submittedName>
        <fullName evidence="1">Uncharacterized protein</fullName>
    </submittedName>
</protein>
<dbReference type="Proteomes" id="UP000642748">
    <property type="component" value="Unassembled WGS sequence"/>
</dbReference>
<reference evidence="1" key="1">
    <citation type="submission" date="2021-01" db="EMBL/GenBank/DDBJ databases">
        <title>Whole genome shotgun sequence of Rugosimonospora africana NBRC 104875.</title>
        <authorList>
            <person name="Komaki H."/>
            <person name="Tamura T."/>
        </authorList>
    </citation>
    <scope>NUCLEOTIDE SEQUENCE</scope>
    <source>
        <strain evidence="1">NBRC 104875</strain>
    </source>
</reference>
<accession>A0A8J3QV74</accession>
<comment type="caution">
    <text evidence="1">The sequence shown here is derived from an EMBL/GenBank/DDBJ whole genome shotgun (WGS) entry which is preliminary data.</text>
</comment>
<organism evidence="1 2">
    <name type="scientific">Rugosimonospora africana</name>
    <dbReference type="NCBI Taxonomy" id="556532"/>
    <lineage>
        <taxon>Bacteria</taxon>
        <taxon>Bacillati</taxon>
        <taxon>Actinomycetota</taxon>
        <taxon>Actinomycetes</taxon>
        <taxon>Micromonosporales</taxon>
        <taxon>Micromonosporaceae</taxon>
        <taxon>Rugosimonospora</taxon>
    </lineage>
</organism>
<dbReference type="AlphaFoldDB" id="A0A8J3QV74"/>
<proteinExistence type="predicted"/>